<gene>
    <name evidence="1" type="ORF">Bhyg_00475</name>
</gene>
<name>A0A9Q0N997_9DIPT</name>
<sequence length="111" mass="13038">MKSISELQGNNSTFDVDISCCTPTENDNDHEYDVEDADENETIACSSSEQFEVYFQPRCKPRKSADPKRSWMANYLRKPRNDRIMWESKLYKFERSYSGKSLSNKTEELMD</sequence>
<protein>
    <submittedName>
        <fullName evidence="1">Uncharacterized protein</fullName>
    </submittedName>
</protein>
<dbReference type="Proteomes" id="UP001151699">
    <property type="component" value="Chromosome A"/>
</dbReference>
<evidence type="ECO:0000313" key="2">
    <source>
        <dbReference type="Proteomes" id="UP001151699"/>
    </source>
</evidence>
<evidence type="ECO:0000313" key="1">
    <source>
        <dbReference type="EMBL" id="KAJ6645271.1"/>
    </source>
</evidence>
<comment type="caution">
    <text evidence="1">The sequence shown here is derived from an EMBL/GenBank/DDBJ whole genome shotgun (WGS) entry which is preliminary data.</text>
</comment>
<feature type="non-terminal residue" evidence="1">
    <location>
        <position position="1"/>
    </location>
</feature>
<keyword evidence="2" id="KW-1185">Reference proteome</keyword>
<dbReference type="OrthoDB" id="6755972at2759"/>
<dbReference type="EMBL" id="WJQU01000001">
    <property type="protein sequence ID" value="KAJ6645271.1"/>
    <property type="molecule type" value="Genomic_DNA"/>
</dbReference>
<accession>A0A9Q0N997</accession>
<organism evidence="1 2">
    <name type="scientific">Pseudolycoriella hygida</name>
    <dbReference type="NCBI Taxonomy" id="35572"/>
    <lineage>
        <taxon>Eukaryota</taxon>
        <taxon>Metazoa</taxon>
        <taxon>Ecdysozoa</taxon>
        <taxon>Arthropoda</taxon>
        <taxon>Hexapoda</taxon>
        <taxon>Insecta</taxon>
        <taxon>Pterygota</taxon>
        <taxon>Neoptera</taxon>
        <taxon>Endopterygota</taxon>
        <taxon>Diptera</taxon>
        <taxon>Nematocera</taxon>
        <taxon>Sciaroidea</taxon>
        <taxon>Sciaridae</taxon>
        <taxon>Pseudolycoriella</taxon>
    </lineage>
</organism>
<reference evidence="1" key="1">
    <citation type="submission" date="2022-07" db="EMBL/GenBank/DDBJ databases">
        <authorList>
            <person name="Trinca V."/>
            <person name="Uliana J.V.C."/>
            <person name="Torres T.T."/>
            <person name="Ward R.J."/>
            <person name="Monesi N."/>
        </authorList>
    </citation>
    <scope>NUCLEOTIDE SEQUENCE</scope>
    <source>
        <strain evidence="1">HSMRA1968</strain>
        <tissue evidence="1">Whole embryos</tissue>
    </source>
</reference>
<dbReference type="AlphaFoldDB" id="A0A9Q0N997"/>
<proteinExistence type="predicted"/>